<dbReference type="Proteomes" id="UP001164539">
    <property type="component" value="Chromosome 6"/>
</dbReference>
<name>A0ACC1XY23_MELAZ</name>
<organism evidence="1 2">
    <name type="scientific">Melia azedarach</name>
    <name type="common">Chinaberry tree</name>
    <dbReference type="NCBI Taxonomy" id="155640"/>
    <lineage>
        <taxon>Eukaryota</taxon>
        <taxon>Viridiplantae</taxon>
        <taxon>Streptophyta</taxon>
        <taxon>Embryophyta</taxon>
        <taxon>Tracheophyta</taxon>
        <taxon>Spermatophyta</taxon>
        <taxon>Magnoliopsida</taxon>
        <taxon>eudicotyledons</taxon>
        <taxon>Gunneridae</taxon>
        <taxon>Pentapetalae</taxon>
        <taxon>rosids</taxon>
        <taxon>malvids</taxon>
        <taxon>Sapindales</taxon>
        <taxon>Meliaceae</taxon>
        <taxon>Melia</taxon>
    </lineage>
</organism>
<protein>
    <submittedName>
        <fullName evidence="1">B3 domain-containing transcription factor VRN1-like</fullName>
    </submittedName>
</protein>
<proteinExistence type="predicted"/>
<reference evidence="1 2" key="1">
    <citation type="journal article" date="2023" name="Science">
        <title>Complex scaffold remodeling in plant triterpene biosynthesis.</title>
        <authorList>
            <person name="De La Pena R."/>
            <person name="Hodgson H."/>
            <person name="Liu J.C."/>
            <person name="Stephenson M.J."/>
            <person name="Martin A.C."/>
            <person name="Owen C."/>
            <person name="Harkess A."/>
            <person name="Leebens-Mack J."/>
            <person name="Jimenez L.E."/>
            <person name="Osbourn A."/>
            <person name="Sattely E.S."/>
        </authorList>
    </citation>
    <scope>NUCLEOTIDE SEQUENCE [LARGE SCALE GENOMIC DNA]</scope>
    <source>
        <strain evidence="2">cv. JPN11</strain>
        <tissue evidence="1">Leaf</tissue>
    </source>
</reference>
<accession>A0ACC1XY23</accession>
<gene>
    <name evidence="1" type="ORF">OWV82_011430</name>
</gene>
<sequence length="315" mass="36410">MSNPLVPTSSHFFKVILPSTLEDKKLRIPAKFVKKFGDELSAVATLRVPNGCVWRVGLKKDGRKIWFHENWDEFVKYHSICFGYFLVFKYVKNSTFHVLIFDTTACQIDYQSNQNDKQNSAQEDEKANEKSVEILDSTATYKRPISPEKKREPESKKCKLEETEEMDELNGVNDDDDELVALLKEKGICITGRHYLFSTEERERAIEIARLVEPKHPSFMIILGANSRKHTRVYAPAAFGKYVNRSLQFVKLQNACGRERRIKIHKKSSNSDGFHFRKGWGEFSKNNDIHGGDICVFELIRTEDVLLKVSVFHQL</sequence>
<comment type="caution">
    <text evidence="1">The sequence shown here is derived from an EMBL/GenBank/DDBJ whole genome shotgun (WGS) entry which is preliminary data.</text>
</comment>
<evidence type="ECO:0000313" key="2">
    <source>
        <dbReference type="Proteomes" id="UP001164539"/>
    </source>
</evidence>
<keyword evidence="2" id="KW-1185">Reference proteome</keyword>
<dbReference type="EMBL" id="CM051399">
    <property type="protein sequence ID" value="KAJ4716406.1"/>
    <property type="molecule type" value="Genomic_DNA"/>
</dbReference>
<evidence type="ECO:0000313" key="1">
    <source>
        <dbReference type="EMBL" id="KAJ4716406.1"/>
    </source>
</evidence>